<dbReference type="Gene3D" id="1.10.10.10">
    <property type="entry name" value="Winged helix-like DNA-binding domain superfamily/Winged helix DNA-binding domain"/>
    <property type="match status" value="1"/>
</dbReference>
<accession>A0ABS4F4V9</accession>
<evidence type="ECO:0000313" key="9">
    <source>
        <dbReference type="Proteomes" id="UP000706926"/>
    </source>
</evidence>
<dbReference type="Gene3D" id="1.10.1740.10">
    <property type="match status" value="1"/>
</dbReference>
<dbReference type="PANTHER" id="PTHR43133:SF51">
    <property type="entry name" value="RNA POLYMERASE SIGMA FACTOR"/>
    <property type="match status" value="1"/>
</dbReference>
<dbReference type="PANTHER" id="PTHR43133">
    <property type="entry name" value="RNA POLYMERASE ECF-TYPE SIGMA FACTO"/>
    <property type="match status" value="1"/>
</dbReference>
<protein>
    <submittedName>
        <fullName evidence="8">RNA polymerase sigma factor (Sigma-70 family)</fullName>
    </submittedName>
</protein>
<reference evidence="8 9" key="1">
    <citation type="submission" date="2021-03" db="EMBL/GenBank/DDBJ databases">
        <title>Genomic Encyclopedia of Type Strains, Phase IV (KMG-IV): sequencing the most valuable type-strain genomes for metagenomic binning, comparative biology and taxonomic classification.</title>
        <authorList>
            <person name="Goeker M."/>
        </authorList>
    </citation>
    <scope>NUCLEOTIDE SEQUENCE [LARGE SCALE GENOMIC DNA]</scope>
    <source>
        <strain evidence="8 9">DSM 15596</strain>
    </source>
</reference>
<dbReference type="Proteomes" id="UP000706926">
    <property type="component" value="Unassembled WGS sequence"/>
</dbReference>
<dbReference type="CDD" id="cd06171">
    <property type="entry name" value="Sigma70_r4"/>
    <property type="match status" value="1"/>
</dbReference>
<proteinExistence type="inferred from homology"/>
<evidence type="ECO:0000256" key="3">
    <source>
        <dbReference type="ARBA" id="ARBA00023082"/>
    </source>
</evidence>
<dbReference type="NCBIfam" id="TIGR02937">
    <property type="entry name" value="sigma70-ECF"/>
    <property type="match status" value="1"/>
</dbReference>
<dbReference type="Pfam" id="PF08874">
    <property type="entry name" value="DUF1835"/>
    <property type="match status" value="1"/>
</dbReference>
<feature type="domain" description="RNA polymerase sigma factor 70 region 4 type 2" evidence="6">
    <location>
        <begin position="118"/>
        <end position="169"/>
    </location>
</feature>
<organism evidence="8 9">
    <name type="scientific">Paenibacillus lactis</name>
    <dbReference type="NCBI Taxonomy" id="228574"/>
    <lineage>
        <taxon>Bacteria</taxon>
        <taxon>Bacillati</taxon>
        <taxon>Bacillota</taxon>
        <taxon>Bacilli</taxon>
        <taxon>Bacillales</taxon>
        <taxon>Paenibacillaceae</taxon>
        <taxon>Paenibacillus</taxon>
    </lineage>
</organism>
<keyword evidence="9" id="KW-1185">Reference proteome</keyword>
<comment type="caution">
    <text evidence="8">The sequence shown here is derived from an EMBL/GenBank/DDBJ whole genome shotgun (WGS) entry which is preliminary data.</text>
</comment>
<evidence type="ECO:0000256" key="2">
    <source>
        <dbReference type="ARBA" id="ARBA00023015"/>
    </source>
</evidence>
<dbReference type="InterPro" id="IPR013249">
    <property type="entry name" value="RNA_pol_sigma70_r4_t2"/>
</dbReference>
<dbReference type="InterPro" id="IPR007627">
    <property type="entry name" value="RNA_pol_sigma70_r2"/>
</dbReference>
<dbReference type="EMBL" id="JAGGKI010000001">
    <property type="protein sequence ID" value="MBP1891283.1"/>
    <property type="molecule type" value="Genomic_DNA"/>
</dbReference>
<evidence type="ECO:0000259" key="6">
    <source>
        <dbReference type="Pfam" id="PF08281"/>
    </source>
</evidence>
<dbReference type="InterPro" id="IPR014973">
    <property type="entry name" value="DUF1835"/>
</dbReference>
<dbReference type="InterPro" id="IPR036388">
    <property type="entry name" value="WH-like_DNA-bd_sf"/>
</dbReference>
<evidence type="ECO:0000259" key="7">
    <source>
        <dbReference type="Pfam" id="PF08874"/>
    </source>
</evidence>
<dbReference type="InterPro" id="IPR039425">
    <property type="entry name" value="RNA_pol_sigma-70-like"/>
</dbReference>
<feature type="domain" description="DUF1835" evidence="7">
    <location>
        <begin position="193"/>
        <end position="299"/>
    </location>
</feature>
<evidence type="ECO:0000313" key="8">
    <source>
        <dbReference type="EMBL" id="MBP1891283.1"/>
    </source>
</evidence>
<evidence type="ECO:0000259" key="5">
    <source>
        <dbReference type="Pfam" id="PF04542"/>
    </source>
</evidence>
<sequence length="530" mass="60444">MNVLQWIEEARQGSAEAQESLVRHYTGMALAVAYDKLQDPHSAEDAVQEAFTEAFANLHKLQDPRRFPGWFKVIVERQCYRDLRRKQLQTLPLHEMELPAGDQRSLETVVEKKELIGQLHATIADLPPGMRIAVQLYYFQGYSLQEISQYLDISLAALKKRLFDARRKLKNTLHVADFVSVFTDLYEGGRRMLHIVNGDSVGDKLKQGNIQGDILVWRELYSFGPVFPRMDEPDNRRTRARYLEQTLGIPEKEYIETCESQERKLRDFHKYDEIVLWFEHDLFDQTMLSYLLHWFKEQSLGNTKLSLLCIGAYPGIELFRGLGQLSTEQLETLSGTWHAIGEDELALGSMLWEAYTSDRPEQHQRMLEVDSSALPFARDAFEAHLARLPSVGNGLGIIEQTTLEAVADGVHQPYKLFRRVGDQLHMLGMGDLEFWFYLAKLTEGPDPLLVTDGTAPFPDFKQAAPHFQDRVLQVTNLGREVLAGKAGDARTGIIDKWVGGLHVQGEALSLRWDPERKSVVRMGESDGTTN</sequence>
<dbReference type="Pfam" id="PF08281">
    <property type="entry name" value="Sigma70_r4_2"/>
    <property type="match status" value="1"/>
</dbReference>
<gene>
    <name evidence="8" type="ORF">J2Z18_000352</name>
</gene>
<evidence type="ECO:0000256" key="1">
    <source>
        <dbReference type="ARBA" id="ARBA00010641"/>
    </source>
</evidence>
<dbReference type="InterPro" id="IPR014284">
    <property type="entry name" value="RNA_pol_sigma-70_dom"/>
</dbReference>
<comment type="similarity">
    <text evidence="1">Belongs to the sigma-70 factor family. ECF subfamily.</text>
</comment>
<dbReference type="Pfam" id="PF04542">
    <property type="entry name" value="Sigma70_r2"/>
    <property type="match status" value="1"/>
</dbReference>
<keyword evidence="4" id="KW-0804">Transcription</keyword>
<dbReference type="SUPFAM" id="SSF88659">
    <property type="entry name" value="Sigma3 and sigma4 domains of RNA polymerase sigma factors"/>
    <property type="match status" value="1"/>
</dbReference>
<keyword evidence="3" id="KW-0731">Sigma factor</keyword>
<name>A0ABS4F4V9_9BACL</name>
<dbReference type="InterPro" id="IPR013324">
    <property type="entry name" value="RNA_pol_sigma_r3/r4-like"/>
</dbReference>
<keyword evidence="2" id="KW-0805">Transcription regulation</keyword>
<dbReference type="SUPFAM" id="SSF88946">
    <property type="entry name" value="Sigma2 domain of RNA polymerase sigma factors"/>
    <property type="match status" value="1"/>
</dbReference>
<dbReference type="GeneID" id="95402407"/>
<feature type="domain" description="RNA polymerase sigma-70 region 2" evidence="5">
    <location>
        <begin position="21"/>
        <end position="87"/>
    </location>
</feature>
<dbReference type="RefSeq" id="WP_007129000.1">
    <property type="nucleotide sequence ID" value="NZ_CP139098.1"/>
</dbReference>
<dbReference type="InterPro" id="IPR013325">
    <property type="entry name" value="RNA_pol_sigma_r2"/>
</dbReference>
<evidence type="ECO:0000256" key="4">
    <source>
        <dbReference type="ARBA" id="ARBA00023163"/>
    </source>
</evidence>